<evidence type="ECO:0000259" key="2">
    <source>
        <dbReference type="PROSITE" id="PS50198"/>
    </source>
</evidence>
<dbReference type="EC" id="5.2.1.8" evidence="3"/>
<sequence>MENKVLAKVNGKEITEADIQSAIARFPRERQAFFATEQGKQQLLDQFIAFELYYNHAKDTEIENSEKFIQAMEIAKKEILTQMAIDNVLSEVKVTDKEVEDYYEANKQMFKTGETVEARHILVDSEELANEVVEKIKNGMLFEEAANKYSTCPSKAAGGNLGRFGRGQMVPEFEKAAFELNIGVLSEPVKTQFGYHIIEVQSKQEAEIQPFDKVKDMIKANLTQERQNFRYMSVLDELKEKYTVEINKF</sequence>
<gene>
    <name evidence="3" type="primary">prsA</name>
    <name evidence="3" type="ORF">CLCOL_24960</name>
</gene>
<proteinExistence type="predicted"/>
<dbReference type="InterPro" id="IPR000297">
    <property type="entry name" value="PPIase_PpiC"/>
</dbReference>
<dbReference type="InterPro" id="IPR050245">
    <property type="entry name" value="PrsA_foldase"/>
</dbReference>
<dbReference type="PANTHER" id="PTHR47245">
    <property type="entry name" value="PEPTIDYLPROLYL ISOMERASE"/>
    <property type="match status" value="1"/>
</dbReference>
<evidence type="ECO:0000313" key="3">
    <source>
        <dbReference type="EMBL" id="KYH26860.1"/>
    </source>
</evidence>
<dbReference type="InterPro" id="IPR027304">
    <property type="entry name" value="Trigger_fact/SurA_dom_sf"/>
</dbReference>
<dbReference type="PATRIC" id="fig|1121305.3.peg.2468"/>
<keyword evidence="1" id="KW-0697">Rotamase</keyword>
<keyword evidence="1 3" id="KW-0413">Isomerase</keyword>
<dbReference type="Gene3D" id="3.10.50.40">
    <property type="match status" value="1"/>
</dbReference>
<keyword evidence="4" id="KW-1185">Reference proteome</keyword>
<dbReference type="PROSITE" id="PS50198">
    <property type="entry name" value="PPIC_PPIASE_2"/>
    <property type="match status" value="1"/>
</dbReference>
<organism evidence="3 4">
    <name type="scientific">Clostridium colicanis DSM 13634</name>
    <dbReference type="NCBI Taxonomy" id="1121305"/>
    <lineage>
        <taxon>Bacteria</taxon>
        <taxon>Bacillati</taxon>
        <taxon>Bacillota</taxon>
        <taxon>Clostridia</taxon>
        <taxon>Eubacteriales</taxon>
        <taxon>Clostridiaceae</taxon>
        <taxon>Clostridium</taxon>
    </lineage>
</organism>
<dbReference type="RefSeq" id="WP_061859247.1">
    <property type="nucleotide sequence ID" value="NZ_LTBB01000022.1"/>
</dbReference>
<reference evidence="3 4" key="1">
    <citation type="submission" date="2016-02" db="EMBL/GenBank/DDBJ databases">
        <title>Genome sequence of Clostridium colicanis DSM 13634.</title>
        <authorList>
            <person name="Poehlein A."/>
            <person name="Daniel R."/>
        </authorList>
    </citation>
    <scope>NUCLEOTIDE SEQUENCE [LARGE SCALE GENOMIC DNA]</scope>
    <source>
        <strain evidence="3 4">DSM 13634</strain>
    </source>
</reference>
<dbReference type="Proteomes" id="UP000075374">
    <property type="component" value="Unassembled WGS sequence"/>
</dbReference>
<dbReference type="AlphaFoldDB" id="A0A151AH29"/>
<comment type="caution">
    <text evidence="3">The sequence shown here is derived from an EMBL/GenBank/DDBJ whole genome shotgun (WGS) entry which is preliminary data.</text>
</comment>
<feature type="domain" description="PpiC" evidence="2">
    <location>
        <begin position="113"/>
        <end position="202"/>
    </location>
</feature>
<dbReference type="Pfam" id="PF00639">
    <property type="entry name" value="Rotamase"/>
    <property type="match status" value="1"/>
</dbReference>
<dbReference type="InterPro" id="IPR046357">
    <property type="entry name" value="PPIase_dom_sf"/>
</dbReference>
<dbReference type="Gene3D" id="1.10.8.1040">
    <property type="match status" value="1"/>
</dbReference>
<dbReference type="GO" id="GO:0003755">
    <property type="term" value="F:peptidyl-prolyl cis-trans isomerase activity"/>
    <property type="evidence" value="ECO:0007669"/>
    <property type="project" value="UniProtKB-KW"/>
</dbReference>
<dbReference type="PROSITE" id="PS01096">
    <property type="entry name" value="PPIC_PPIASE_1"/>
    <property type="match status" value="1"/>
</dbReference>
<dbReference type="SUPFAM" id="SSF109998">
    <property type="entry name" value="Triger factor/SurA peptide-binding domain-like"/>
    <property type="match status" value="1"/>
</dbReference>
<accession>A0A151AH29</accession>
<protein>
    <submittedName>
        <fullName evidence="3">Foldase protein PrsA</fullName>
        <ecNumber evidence="3">5.2.1.8</ecNumber>
    </submittedName>
</protein>
<dbReference type="STRING" id="1121305.CLCOL_24960"/>
<evidence type="ECO:0000256" key="1">
    <source>
        <dbReference type="PROSITE-ProRule" id="PRU00278"/>
    </source>
</evidence>
<dbReference type="InterPro" id="IPR023058">
    <property type="entry name" value="PPIase_PpiC_CS"/>
</dbReference>
<dbReference type="SUPFAM" id="SSF54534">
    <property type="entry name" value="FKBP-like"/>
    <property type="match status" value="1"/>
</dbReference>
<dbReference type="EMBL" id="LTBB01000022">
    <property type="protein sequence ID" value="KYH26860.1"/>
    <property type="molecule type" value="Genomic_DNA"/>
</dbReference>
<dbReference type="PANTHER" id="PTHR47245:SF2">
    <property type="entry name" value="PEPTIDYL-PROLYL CIS-TRANS ISOMERASE HP_0175-RELATED"/>
    <property type="match status" value="1"/>
</dbReference>
<name>A0A151AH29_9CLOT</name>
<evidence type="ECO:0000313" key="4">
    <source>
        <dbReference type="Proteomes" id="UP000075374"/>
    </source>
</evidence>